<evidence type="ECO:0000313" key="3">
    <source>
        <dbReference type="Proteomes" id="UP000196402"/>
    </source>
</evidence>
<dbReference type="Proteomes" id="UP000196402">
    <property type="component" value="Chromosome 3"/>
</dbReference>
<dbReference type="VEuPathDB" id="PlasmoDB:PVW1_100013800"/>
<name>A0A1G4GSC1_PLAVI</name>
<dbReference type="VEuPathDB" id="PlasmoDB:PVP01_0000990"/>
<protein>
    <submittedName>
        <fullName evidence="2">VIR protein</fullName>
    </submittedName>
</protein>
<feature type="region of interest" description="Disordered" evidence="1">
    <location>
        <begin position="244"/>
        <end position="284"/>
    </location>
</feature>
<evidence type="ECO:0000256" key="1">
    <source>
        <dbReference type="SAM" id="MobiDB-lite"/>
    </source>
</evidence>
<evidence type="ECO:0000313" key="2">
    <source>
        <dbReference type="EMBL" id="SCO65488.1"/>
    </source>
</evidence>
<sequence>MSHSIKTIEKWKEDYPLLKDIWIKYDGFDKDIENDPKKQNYISVCSFFIKEWNGEEEKNMEFCKKLVRNLGHHSGNNDFLRYTSDRCRNLNNWAYNSMKKHSIPEDLLTRCFEEYKGIVEDMKQTPTCFYYEYDKKYKEPLKIIMLNIFASNIDIIKKILEGKIDPVHCSCQKFIKDVVSIYKYIKKTYCSNNILMGNSNTCQELASFAGSYYFLYNDSSVRDKIPSLESEKHVNLLGCESDKSLRGTESSETYPKQTPAETPPPPPQIHENNDSNNPMSPTVSTALGTVAGASSLLALLYKFSPGRNWIRSGFSGVTGRIRSNLYADQPNEVFYDGFEGEVMSSYNPTYNVGYGSA</sequence>
<reference evidence="2 3" key="1">
    <citation type="submission" date="2016-07" db="EMBL/GenBank/DDBJ databases">
        <authorList>
            <consortium name="Pathogen Informatics"/>
        </authorList>
    </citation>
    <scope>NUCLEOTIDE SEQUENCE [LARGE SCALE GENOMIC DNA]</scope>
</reference>
<dbReference type="AlphaFoldDB" id="A0A1G4GSC1"/>
<accession>A0A1G4GSC1</accession>
<feature type="compositionally biased region" description="Polar residues" evidence="1">
    <location>
        <begin position="274"/>
        <end position="284"/>
    </location>
</feature>
<gene>
    <name evidence="2" type="ORF">PVT01_030030300</name>
</gene>
<dbReference type="VEuPathDB" id="PlasmoDB:PVPAM_100005400"/>
<proteinExistence type="predicted"/>
<organism evidence="2 3">
    <name type="scientific">Plasmodium vivax</name>
    <name type="common">malaria parasite P. vivax</name>
    <dbReference type="NCBI Taxonomy" id="5855"/>
    <lineage>
        <taxon>Eukaryota</taxon>
        <taxon>Sar</taxon>
        <taxon>Alveolata</taxon>
        <taxon>Apicomplexa</taxon>
        <taxon>Aconoidasida</taxon>
        <taxon>Haemosporida</taxon>
        <taxon>Plasmodiidae</taxon>
        <taxon>Plasmodium</taxon>
        <taxon>Plasmodium (Plasmodium)</taxon>
    </lineage>
</organism>
<dbReference type="EMBL" id="LT615241">
    <property type="protein sequence ID" value="SCO65488.1"/>
    <property type="molecule type" value="Genomic_DNA"/>
</dbReference>